<sequence length="279" mass="30333">MIGSIIGDIVGSIYEFSNIRTKDFEFFGRYVEYTDDSILTLATADAILAGRLSLVADYYVRYAEAYPSPMGGYGNCFQNWVIQKTRTGYAPAYNSCGNGSAMRVGPVGWAFDTKNDTMNAAKVSAEGTHNHPEGIKGAQATAMCIFLARKGASKDEIQQCMEQEFGYRFPLTIAELQKRYSWNGVDGEGNGGICQDSVPQAIQCALQATDFEDAVRNAISIGGDSDTIGCITGSIAEALYGVPANMCEKAMTYLPENFQKLVTEFEAKYGSGLRKTEGR</sequence>
<evidence type="ECO:0000313" key="3">
    <source>
        <dbReference type="Proteomes" id="UP000260759"/>
    </source>
</evidence>
<feature type="binding site" evidence="1">
    <location>
        <position position="35"/>
    </location>
    <ligand>
        <name>Mg(2+)</name>
        <dbReference type="ChEBI" id="CHEBI:18420"/>
        <label>1</label>
    </ligand>
</feature>
<dbReference type="GO" id="GO:0046872">
    <property type="term" value="F:metal ion binding"/>
    <property type="evidence" value="ECO:0007669"/>
    <property type="project" value="UniProtKB-KW"/>
</dbReference>
<proteinExistence type="predicted"/>
<dbReference type="InterPro" id="IPR050792">
    <property type="entry name" value="ADP-ribosylglycohydrolase"/>
</dbReference>
<dbReference type="Pfam" id="PF03747">
    <property type="entry name" value="ADP_ribosyl_GH"/>
    <property type="match status" value="1"/>
</dbReference>
<accession>A0A3E5EWV7</accession>
<dbReference type="PANTHER" id="PTHR16222">
    <property type="entry name" value="ADP-RIBOSYLGLYCOHYDROLASE"/>
    <property type="match status" value="1"/>
</dbReference>
<dbReference type="Gene3D" id="1.10.4080.10">
    <property type="entry name" value="ADP-ribosylation/Crystallin J1"/>
    <property type="match status" value="1"/>
</dbReference>
<keyword evidence="1" id="KW-0460">Magnesium</keyword>
<feature type="binding site" evidence="1">
    <location>
        <position position="226"/>
    </location>
    <ligand>
        <name>Mg(2+)</name>
        <dbReference type="ChEBI" id="CHEBI:18420"/>
        <label>1</label>
    </ligand>
</feature>
<keyword evidence="2" id="KW-0378">Hydrolase</keyword>
<dbReference type="SUPFAM" id="SSF101478">
    <property type="entry name" value="ADP-ribosylglycohydrolase"/>
    <property type="match status" value="1"/>
</dbReference>
<dbReference type="InterPro" id="IPR005502">
    <property type="entry name" value="Ribosyl_crysJ1"/>
</dbReference>
<evidence type="ECO:0000256" key="1">
    <source>
        <dbReference type="PIRSR" id="PIRSR605502-1"/>
    </source>
</evidence>
<feature type="binding site" evidence="1">
    <location>
        <position position="227"/>
    </location>
    <ligand>
        <name>Mg(2+)</name>
        <dbReference type="ChEBI" id="CHEBI:18420"/>
        <label>1</label>
    </ligand>
</feature>
<organism evidence="2 3">
    <name type="scientific">Bacteroides uniformis</name>
    <dbReference type="NCBI Taxonomy" id="820"/>
    <lineage>
        <taxon>Bacteria</taxon>
        <taxon>Pseudomonadati</taxon>
        <taxon>Bacteroidota</taxon>
        <taxon>Bacteroidia</taxon>
        <taxon>Bacteroidales</taxon>
        <taxon>Bacteroidaceae</taxon>
        <taxon>Bacteroides</taxon>
    </lineage>
</organism>
<name>A0A3E5EWV7_BACUN</name>
<dbReference type="EMBL" id="QSVA01000009">
    <property type="protein sequence ID" value="RGN93436.1"/>
    <property type="molecule type" value="Genomic_DNA"/>
</dbReference>
<comment type="cofactor">
    <cofactor evidence="1">
        <name>Mg(2+)</name>
        <dbReference type="ChEBI" id="CHEBI:18420"/>
    </cofactor>
    <text evidence="1">Binds 2 magnesium ions per subunit.</text>
</comment>
<gene>
    <name evidence="2" type="ORF">DXB37_11190</name>
</gene>
<dbReference type="AlphaFoldDB" id="A0A3E5EWV7"/>
<reference evidence="2 3" key="1">
    <citation type="submission" date="2018-08" db="EMBL/GenBank/DDBJ databases">
        <title>A genome reference for cultivated species of the human gut microbiota.</title>
        <authorList>
            <person name="Zou Y."/>
            <person name="Xue W."/>
            <person name="Luo G."/>
        </authorList>
    </citation>
    <scope>NUCLEOTIDE SEQUENCE [LARGE SCALE GENOMIC DNA]</scope>
    <source>
        <strain evidence="2 3">OM03-4</strain>
    </source>
</reference>
<dbReference type="Proteomes" id="UP000260759">
    <property type="component" value="Unassembled WGS sequence"/>
</dbReference>
<feature type="binding site" evidence="1">
    <location>
        <position position="36"/>
    </location>
    <ligand>
        <name>Mg(2+)</name>
        <dbReference type="ChEBI" id="CHEBI:18420"/>
        <label>1</label>
    </ligand>
</feature>
<dbReference type="InterPro" id="IPR036705">
    <property type="entry name" value="Ribosyl_crysJ1_sf"/>
</dbReference>
<feature type="binding site" evidence="1">
    <location>
        <position position="224"/>
    </location>
    <ligand>
        <name>Mg(2+)</name>
        <dbReference type="ChEBI" id="CHEBI:18420"/>
        <label>1</label>
    </ligand>
</feature>
<feature type="binding site" evidence="1">
    <location>
        <position position="34"/>
    </location>
    <ligand>
        <name>Mg(2+)</name>
        <dbReference type="ChEBI" id="CHEBI:18420"/>
        <label>1</label>
    </ligand>
</feature>
<comment type="caution">
    <text evidence="2">The sequence shown here is derived from an EMBL/GenBank/DDBJ whole genome shotgun (WGS) entry which is preliminary data.</text>
</comment>
<dbReference type="RefSeq" id="WP_117600526.1">
    <property type="nucleotide sequence ID" value="NZ_BAABZM010000001.1"/>
</dbReference>
<keyword evidence="1" id="KW-0479">Metal-binding</keyword>
<dbReference type="PANTHER" id="PTHR16222:SF12">
    <property type="entry name" value="ADP-RIBOSYLGLYCOHYDROLASE-RELATED"/>
    <property type="match status" value="1"/>
</dbReference>
<protein>
    <submittedName>
        <fullName evidence="2">ADP-ribosylglycohydrolase family protein</fullName>
    </submittedName>
</protein>
<evidence type="ECO:0000313" key="2">
    <source>
        <dbReference type="EMBL" id="RGN93436.1"/>
    </source>
</evidence>
<dbReference type="GO" id="GO:0016787">
    <property type="term" value="F:hydrolase activity"/>
    <property type="evidence" value="ECO:0007669"/>
    <property type="project" value="UniProtKB-KW"/>
</dbReference>